<gene>
    <name evidence="2" type="ORF">HNQ61_005177</name>
</gene>
<proteinExistence type="predicted"/>
<reference evidence="2 3" key="1">
    <citation type="submission" date="2020-08" db="EMBL/GenBank/DDBJ databases">
        <title>Genomic Encyclopedia of Type Strains, Phase IV (KMG-IV): sequencing the most valuable type-strain genomes for metagenomic binning, comparative biology and taxonomic classification.</title>
        <authorList>
            <person name="Goeker M."/>
        </authorList>
    </citation>
    <scope>NUCLEOTIDE SEQUENCE [LARGE SCALE GENOMIC DNA]</scope>
    <source>
        <strain evidence="2 3">DSM 29007</strain>
    </source>
</reference>
<dbReference type="AlphaFoldDB" id="A0A841H603"/>
<feature type="transmembrane region" description="Helical" evidence="1">
    <location>
        <begin position="47"/>
        <end position="65"/>
    </location>
</feature>
<protein>
    <recommendedName>
        <fullName evidence="4">DUF4235 domain-containing protein</fullName>
    </recommendedName>
</protein>
<keyword evidence="1" id="KW-0812">Transmembrane</keyword>
<name>A0A841H603_9BACT</name>
<dbReference type="RefSeq" id="WP_170038486.1">
    <property type="nucleotide sequence ID" value="NZ_JABDTL010000002.1"/>
</dbReference>
<evidence type="ECO:0000256" key="1">
    <source>
        <dbReference type="SAM" id="Phobius"/>
    </source>
</evidence>
<dbReference type="Proteomes" id="UP000582837">
    <property type="component" value="Unassembled WGS sequence"/>
</dbReference>
<evidence type="ECO:0008006" key="4">
    <source>
        <dbReference type="Google" id="ProtNLM"/>
    </source>
</evidence>
<dbReference type="EMBL" id="JACHIA010000025">
    <property type="protein sequence ID" value="MBB6073507.1"/>
    <property type="molecule type" value="Genomic_DNA"/>
</dbReference>
<evidence type="ECO:0000313" key="2">
    <source>
        <dbReference type="EMBL" id="MBB6073507.1"/>
    </source>
</evidence>
<keyword evidence="3" id="KW-1185">Reference proteome</keyword>
<evidence type="ECO:0000313" key="3">
    <source>
        <dbReference type="Proteomes" id="UP000582837"/>
    </source>
</evidence>
<sequence>MGKLGGKLMWAIAGTAANKMARSYTRSALHRDDGAPRLPRKARRQDGMGMMLGWAVATGVILAIADVLTEQGKDSAHAR</sequence>
<keyword evidence="1" id="KW-1133">Transmembrane helix</keyword>
<comment type="caution">
    <text evidence="2">The sequence shown here is derived from an EMBL/GenBank/DDBJ whole genome shotgun (WGS) entry which is preliminary data.</text>
</comment>
<organism evidence="2 3">
    <name type="scientific">Longimicrobium terrae</name>
    <dbReference type="NCBI Taxonomy" id="1639882"/>
    <lineage>
        <taxon>Bacteria</taxon>
        <taxon>Pseudomonadati</taxon>
        <taxon>Gemmatimonadota</taxon>
        <taxon>Longimicrobiia</taxon>
        <taxon>Longimicrobiales</taxon>
        <taxon>Longimicrobiaceae</taxon>
        <taxon>Longimicrobium</taxon>
    </lineage>
</organism>
<accession>A0A841H603</accession>
<keyword evidence="1" id="KW-0472">Membrane</keyword>